<comment type="similarity">
    <text evidence="1">Belongs to the PspA/Vipp/IM30 family.</text>
</comment>
<evidence type="ECO:0000313" key="3">
    <source>
        <dbReference type="EMBL" id="ASP19104.1"/>
    </source>
</evidence>
<evidence type="ECO:0000256" key="2">
    <source>
        <dbReference type="SAM" id="Coils"/>
    </source>
</evidence>
<name>A0A222DYQ2_9RHOB</name>
<proteinExistence type="inferred from homology"/>
<dbReference type="Proteomes" id="UP000203589">
    <property type="component" value="Chromosome"/>
</dbReference>
<evidence type="ECO:0000313" key="4">
    <source>
        <dbReference type="Proteomes" id="UP000203589"/>
    </source>
</evidence>
<feature type="coiled-coil region" evidence="2">
    <location>
        <begin position="94"/>
        <end position="128"/>
    </location>
</feature>
<protein>
    <submittedName>
        <fullName evidence="3">PspA/IM30 family protein</fullName>
    </submittedName>
</protein>
<accession>A0A222DYQ2</accession>
<dbReference type="RefSeq" id="WP_094036869.1">
    <property type="nucleotide sequence ID" value="NZ_CP022540.1"/>
</dbReference>
<keyword evidence="2" id="KW-0175">Coiled coil</keyword>
<dbReference type="EMBL" id="CP022540">
    <property type="protein sequence ID" value="ASP19104.1"/>
    <property type="molecule type" value="Genomic_DNA"/>
</dbReference>
<dbReference type="InterPro" id="IPR007157">
    <property type="entry name" value="PspA_VIPP1"/>
</dbReference>
<gene>
    <name evidence="3" type="ORF">ANTHELSMS3_00383</name>
</gene>
<dbReference type="OrthoDB" id="7999550at2"/>
<sequence length="225" mass="24862">MFETFRTLVAGANARAEEQVRDRYCIELIDQKIREADASLKSAKYGLASLIQRERAETRQVATLDARVANLMSRAKAALEAGREDLAAEAAQAVADMENELEVRRGTVARLETRILQLRQSVEAANRRLIDLKQGAVAARAAKREADIQKRLGAHVARDTAFDEAEALIQRVLNRDDPFEQSQILREIDSGLNRGDMADRMAEAGFGPASKSTAADVLSRLKTQN</sequence>
<evidence type="ECO:0000256" key="1">
    <source>
        <dbReference type="ARBA" id="ARBA00043985"/>
    </source>
</evidence>
<dbReference type="Pfam" id="PF04012">
    <property type="entry name" value="PspA_IM30"/>
    <property type="match status" value="1"/>
</dbReference>
<dbReference type="KEGG" id="aht:ANTHELSMS3_00383"/>
<organism evidence="3 4">
    <name type="scientific">Antarctobacter heliothermus</name>
    <dbReference type="NCBI Taxonomy" id="74033"/>
    <lineage>
        <taxon>Bacteria</taxon>
        <taxon>Pseudomonadati</taxon>
        <taxon>Pseudomonadota</taxon>
        <taxon>Alphaproteobacteria</taxon>
        <taxon>Rhodobacterales</taxon>
        <taxon>Roseobacteraceae</taxon>
        <taxon>Antarctobacter</taxon>
    </lineage>
</organism>
<dbReference type="AlphaFoldDB" id="A0A222DYQ2"/>
<reference evidence="3 4" key="1">
    <citation type="submission" date="2017-07" db="EMBL/GenBank/DDBJ databases">
        <title>Genome Sequence of Antarctobacter heliothermus Strain SMS3 Isolated from a culture of the Diatom Skeletonema marinoi.</title>
        <authorList>
            <person name="Topel M."/>
            <person name="Pinder M.I.M."/>
            <person name="Johansson O.N."/>
            <person name="Kourtchenko O."/>
            <person name="Godhe A."/>
            <person name="Clarke A.K."/>
        </authorList>
    </citation>
    <scope>NUCLEOTIDE SEQUENCE [LARGE SCALE GENOMIC DNA]</scope>
    <source>
        <strain evidence="3 4">SMS3</strain>
    </source>
</reference>
<keyword evidence="4" id="KW-1185">Reference proteome</keyword>